<feature type="domain" description="Carboxymuconolactone decarboxylase-like" evidence="2">
    <location>
        <begin position="26"/>
        <end position="88"/>
    </location>
</feature>
<dbReference type="GO" id="GO:0051920">
    <property type="term" value="F:peroxiredoxin activity"/>
    <property type="evidence" value="ECO:0007669"/>
    <property type="project" value="InterPro"/>
</dbReference>
<dbReference type="STRING" id="1075417.SAMN05421823_11637"/>
<dbReference type="EMBL" id="FNFO01000016">
    <property type="protein sequence ID" value="SDM58157.1"/>
    <property type="molecule type" value="Genomic_DNA"/>
</dbReference>
<dbReference type="SUPFAM" id="SSF69118">
    <property type="entry name" value="AhpD-like"/>
    <property type="match status" value="1"/>
</dbReference>
<feature type="chain" id="PRO_5011540965" description="Carboxymuconolactone decarboxylase-like domain-containing protein" evidence="1">
    <location>
        <begin position="22"/>
        <end position="239"/>
    </location>
</feature>
<proteinExistence type="predicted"/>
<protein>
    <recommendedName>
        <fullName evidence="2">Carboxymuconolactone decarboxylase-like domain-containing protein</fullName>
    </recommendedName>
</protein>
<evidence type="ECO:0000259" key="2">
    <source>
        <dbReference type="Pfam" id="PF02627"/>
    </source>
</evidence>
<organism evidence="3 4">
    <name type="scientific">Catalinimonas alkaloidigena</name>
    <dbReference type="NCBI Taxonomy" id="1075417"/>
    <lineage>
        <taxon>Bacteria</taxon>
        <taxon>Pseudomonadati</taxon>
        <taxon>Bacteroidota</taxon>
        <taxon>Cytophagia</taxon>
        <taxon>Cytophagales</taxon>
        <taxon>Catalimonadaceae</taxon>
        <taxon>Catalinimonas</taxon>
    </lineage>
</organism>
<dbReference type="AlphaFoldDB" id="A0A1G9UDX4"/>
<dbReference type="RefSeq" id="WP_089688260.1">
    <property type="nucleotide sequence ID" value="NZ_FNFO01000016.1"/>
</dbReference>
<keyword evidence="1" id="KW-0732">Signal</keyword>
<dbReference type="PANTHER" id="PTHR33570:SF10">
    <property type="entry name" value="GAMMA-CARBOXYMUCONOLACTONE DECARBOXYLASE"/>
    <property type="match status" value="1"/>
</dbReference>
<dbReference type="InterPro" id="IPR029032">
    <property type="entry name" value="AhpD-like"/>
</dbReference>
<feature type="domain" description="Carboxymuconolactone decarboxylase-like" evidence="2">
    <location>
        <begin position="151"/>
        <end position="230"/>
    </location>
</feature>
<dbReference type="Gene3D" id="1.20.1290.10">
    <property type="entry name" value="AhpD-like"/>
    <property type="match status" value="1"/>
</dbReference>
<accession>A0A1G9UDX4</accession>
<keyword evidence="4" id="KW-1185">Reference proteome</keyword>
<dbReference type="Proteomes" id="UP000198510">
    <property type="component" value="Unassembled WGS sequence"/>
</dbReference>
<evidence type="ECO:0000313" key="4">
    <source>
        <dbReference type="Proteomes" id="UP000198510"/>
    </source>
</evidence>
<gene>
    <name evidence="3" type="ORF">SAMN05421823_11637</name>
</gene>
<sequence length="239" mass="26148">MKYVSLPLLLSLLLFVGRLPAQTPQPTTLSPSQQNLVVIAALTAKGDLEQLPAALENGLAAGMTVNEIKEVLVHLYAYCGFPRSLQGLLTFMDVLEQRKARGITDDMGRDATPITSHAPKYERGKYVLEALTGQPQDGPKKGYAVFSPEIDVFLKEHLFADLFERDVLRYEERELATIAALTSLGGVDPMLQGHLGIGLHLGLTQRQLQHLFSLLETHVGPDEAARGRAVLAQVVATRE</sequence>
<dbReference type="Pfam" id="PF02627">
    <property type="entry name" value="CMD"/>
    <property type="match status" value="2"/>
</dbReference>
<dbReference type="InterPro" id="IPR003779">
    <property type="entry name" value="CMD-like"/>
</dbReference>
<dbReference type="PANTHER" id="PTHR33570">
    <property type="entry name" value="4-CARBOXYMUCONOLACTONE DECARBOXYLASE FAMILY PROTEIN"/>
    <property type="match status" value="1"/>
</dbReference>
<reference evidence="3 4" key="1">
    <citation type="submission" date="2016-10" db="EMBL/GenBank/DDBJ databases">
        <authorList>
            <person name="de Groot N.N."/>
        </authorList>
    </citation>
    <scope>NUCLEOTIDE SEQUENCE [LARGE SCALE GENOMIC DNA]</scope>
    <source>
        <strain evidence="3 4">DSM 25186</strain>
    </source>
</reference>
<evidence type="ECO:0000313" key="3">
    <source>
        <dbReference type="EMBL" id="SDM58157.1"/>
    </source>
</evidence>
<dbReference type="InterPro" id="IPR052512">
    <property type="entry name" value="4CMD/NDH-1_regulator"/>
</dbReference>
<feature type="signal peptide" evidence="1">
    <location>
        <begin position="1"/>
        <end position="21"/>
    </location>
</feature>
<dbReference type="OrthoDB" id="9812754at2"/>
<name>A0A1G9UDX4_9BACT</name>
<evidence type="ECO:0000256" key="1">
    <source>
        <dbReference type="SAM" id="SignalP"/>
    </source>
</evidence>